<dbReference type="InterPro" id="IPR050741">
    <property type="entry name" value="Acyl-CoA_dehydrogenase"/>
</dbReference>
<sequence length="170" mass="19008">MSIARTLFGEEHLLFRDALDRFIKLEAVPNYQRYEEQGYVDRDLWLKAGAAGFICSLRPEEEYGGAGADKVYSVVLFEQAARHAVQNLLGWALHSEIVAPYLLHYGSDYLQERYLPQMATGDLIGAIVMTEPTAGFDLQGIATTALRAGECYVLNGSKTFMKELIARQLP</sequence>
<feature type="domain" description="Acyl-CoA dehydrogenase/oxidase N-terminal" evidence="2">
    <location>
        <begin position="10"/>
        <end position="122"/>
    </location>
</feature>
<dbReference type="InterPro" id="IPR013786">
    <property type="entry name" value="AcylCoA_DH/ox_N"/>
</dbReference>
<dbReference type="GO" id="GO:0033539">
    <property type="term" value="P:fatty acid beta-oxidation using acyl-CoA dehydrogenase"/>
    <property type="evidence" value="ECO:0007669"/>
    <property type="project" value="TreeGrafter"/>
</dbReference>
<dbReference type="Gene3D" id="1.10.540.10">
    <property type="entry name" value="Acyl-CoA dehydrogenase/oxidase, N-terminal domain"/>
    <property type="match status" value="1"/>
</dbReference>
<dbReference type="KEGG" id="app:CAP2UW1_2693"/>
<dbReference type="GO" id="GO:0003995">
    <property type="term" value="F:acyl-CoA dehydrogenase activity"/>
    <property type="evidence" value="ECO:0007669"/>
    <property type="project" value="TreeGrafter"/>
</dbReference>
<dbReference type="GO" id="GO:0050660">
    <property type="term" value="F:flavin adenine dinucleotide binding"/>
    <property type="evidence" value="ECO:0007669"/>
    <property type="project" value="InterPro"/>
</dbReference>
<dbReference type="AlphaFoldDB" id="C7RSS7"/>
<dbReference type="EMBL" id="CP001715">
    <property type="protein sequence ID" value="ACV35979.1"/>
    <property type="molecule type" value="Genomic_DNA"/>
</dbReference>
<dbReference type="STRING" id="522306.CAP2UW1_2693"/>
<dbReference type="eggNOG" id="COG1960">
    <property type="taxonomic scope" value="Bacteria"/>
</dbReference>
<dbReference type="InterPro" id="IPR009100">
    <property type="entry name" value="AcylCoA_DH/oxidase_NM_dom_sf"/>
</dbReference>
<accession>C7RSS7</accession>
<evidence type="ECO:0000313" key="3">
    <source>
        <dbReference type="EMBL" id="ACV35979.1"/>
    </source>
</evidence>
<dbReference type="InterPro" id="IPR046373">
    <property type="entry name" value="Acyl-CoA_Oxase/DH_mid-dom_sf"/>
</dbReference>
<dbReference type="Gene3D" id="2.40.110.10">
    <property type="entry name" value="Butyryl-CoA Dehydrogenase, subunit A, domain 2"/>
    <property type="match status" value="1"/>
</dbReference>
<dbReference type="Pfam" id="PF02771">
    <property type="entry name" value="Acyl-CoA_dh_N"/>
    <property type="match status" value="1"/>
</dbReference>
<organism evidence="3">
    <name type="scientific">Accumulibacter regalis</name>
    <dbReference type="NCBI Taxonomy" id="522306"/>
    <lineage>
        <taxon>Bacteria</taxon>
        <taxon>Pseudomonadati</taxon>
        <taxon>Pseudomonadota</taxon>
        <taxon>Betaproteobacteria</taxon>
        <taxon>Candidatus Accumulibacter</taxon>
    </lineage>
</organism>
<dbReference type="SUPFAM" id="SSF56645">
    <property type="entry name" value="Acyl-CoA dehydrogenase NM domain-like"/>
    <property type="match status" value="1"/>
</dbReference>
<gene>
    <name evidence="3" type="ordered locus">CAP2UW1_2693</name>
</gene>
<dbReference type="OrthoDB" id="9770681at2"/>
<proteinExistence type="predicted"/>
<evidence type="ECO:0000256" key="1">
    <source>
        <dbReference type="ARBA" id="ARBA00023002"/>
    </source>
</evidence>
<reference evidence="3" key="2">
    <citation type="submission" date="2009-09" db="EMBL/GenBank/DDBJ databases">
        <title>Complete sequence of chromosome of Candidatus Accumulibacter phosphatis clade IIA str. UW-1.</title>
        <authorList>
            <consortium name="US DOE Joint Genome Institute"/>
            <person name="Martin H.G."/>
            <person name="Ivanova N."/>
            <person name="Kunin V."/>
            <person name="Warnecke F."/>
            <person name="Barry K."/>
            <person name="He S."/>
            <person name="Salamov A."/>
            <person name="Szeto E."/>
            <person name="Dalin E."/>
            <person name="Pangilinan J.L."/>
            <person name="Lapidus A."/>
            <person name="Lowry S."/>
            <person name="Kyrpides N.C."/>
            <person name="McMahon K.D."/>
            <person name="Hugenholtz P."/>
        </authorList>
    </citation>
    <scope>NUCLEOTIDE SEQUENCE [LARGE SCALE GENOMIC DNA]</scope>
    <source>
        <strain evidence="3">UW-1</strain>
    </source>
</reference>
<dbReference type="PANTHER" id="PTHR48083">
    <property type="entry name" value="MEDIUM-CHAIN SPECIFIC ACYL-COA DEHYDROGENASE, MITOCHONDRIAL-RELATED"/>
    <property type="match status" value="1"/>
</dbReference>
<dbReference type="InterPro" id="IPR037069">
    <property type="entry name" value="AcylCoA_DH/ox_N_sf"/>
</dbReference>
<dbReference type="HOGENOM" id="CLU_018204_7_3_4"/>
<evidence type="ECO:0000259" key="2">
    <source>
        <dbReference type="Pfam" id="PF02771"/>
    </source>
</evidence>
<dbReference type="GO" id="GO:0005737">
    <property type="term" value="C:cytoplasm"/>
    <property type="evidence" value="ECO:0007669"/>
    <property type="project" value="TreeGrafter"/>
</dbReference>
<dbReference type="PANTHER" id="PTHR48083:SF20">
    <property type="entry name" value="LONG-CHAIN SPECIFIC ACYL-COA DEHYDROGENASE, MITOCHONDRIAL"/>
    <property type="match status" value="1"/>
</dbReference>
<reference evidence="3" key="1">
    <citation type="submission" date="2009-08" db="EMBL/GenBank/DDBJ databases">
        <authorList>
            <consortium name="US DOE Joint Genome Institute"/>
            <person name="Lucas S."/>
            <person name="Copeland A."/>
            <person name="Lapidus A."/>
            <person name="Glavina del Rio T."/>
            <person name="Dalin E."/>
            <person name="Tice H."/>
            <person name="Bruce D."/>
            <person name="Barry K."/>
            <person name="Pitluck S."/>
            <person name="Lowry S."/>
            <person name="Larimer F."/>
            <person name="Land M."/>
            <person name="Hauser L."/>
            <person name="Kyrpides N."/>
            <person name="Ivanova N."/>
            <person name="McMahon K.D."/>
            <person name="Hugenholtz P."/>
        </authorList>
    </citation>
    <scope>NUCLEOTIDE SEQUENCE</scope>
    <source>
        <strain evidence="3">UW-1</strain>
    </source>
</reference>
<protein>
    <submittedName>
        <fullName evidence="3">Acyl-CoA dehydrogenase domain protein</fullName>
    </submittedName>
</protein>
<keyword evidence="1" id="KW-0560">Oxidoreductase</keyword>
<name>C7RSS7_ACCRE</name>